<name>A0ACB0KRL7_TRIPR</name>
<keyword evidence="2" id="KW-1185">Reference proteome</keyword>
<accession>A0ACB0KRL7</accession>
<gene>
    <name evidence="1" type="ORF">MILVUS5_LOCUS24895</name>
</gene>
<dbReference type="Proteomes" id="UP001177021">
    <property type="component" value="Unassembled WGS sequence"/>
</dbReference>
<evidence type="ECO:0000313" key="2">
    <source>
        <dbReference type="Proteomes" id="UP001177021"/>
    </source>
</evidence>
<organism evidence="1 2">
    <name type="scientific">Trifolium pratense</name>
    <name type="common">Red clover</name>
    <dbReference type="NCBI Taxonomy" id="57577"/>
    <lineage>
        <taxon>Eukaryota</taxon>
        <taxon>Viridiplantae</taxon>
        <taxon>Streptophyta</taxon>
        <taxon>Embryophyta</taxon>
        <taxon>Tracheophyta</taxon>
        <taxon>Spermatophyta</taxon>
        <taxon>Magnoliopsida</taxon>
        <taxon>eudicotyledons</taxon>
        <taxon>Gunneridae</taxon>
        <taxon>Pentapetalae</taxon>
        <taxon>rosids</taxon>
        <taxon>fabids</taxon>
        <taxon>Fabales</taxon>
        <taxon>Fabaceae</taxon>
        <taxon>Papilionoideae</taxon>
        <taxon>50 kb inversion clade</taxon>
        <taxon>NPAAA clade</taxon>
        <taxon>Hologalegina</taxon>
        <taxon>IRL clade</taxon>
        <taxon>Trifolieae</taxon>
        <taxon>Trifolium</taxon>
    </lineage>
</organism>
<dbReference type="EMBL" id="CASHSV030000311">
    <property type="protein sequence ID" value="CAJ2658533.1"/>
    <property type="molecule type" value="Genomic_DNA"/>
</dbReference>
<sequence length="93" mass="10782">MEQQLPHTSEVKPLAAPQQPHTSETKPLVAAPQPLHRSDADDDDENVKQLDECSSLYLLMQDCVVRSNRNWKECQKEIQALRECSENRRKNKR</sequence>
<comment type="caution">
    <text evidence="1">The sequence shown here is derived from an EMBL/GenBank/DDBJ whole genome shotgun (WGS) entry which is preliminary data.</text>
</comment>
<proteinExistence type="predicted"/>
<evidence type="ECO:0000313" key="1">
    <source>
        <dbReference type="EMBL" id="CAJ2658533.1"/>
    </source>
</evidence>
<reference evidence="1" key="1">
    <citation type="submission" date="2023-10" db="EMBL/GenBank/DDBJ databases">
        <authorList>
            <person name="Rodriguez Cubillos JULIANA M."/>
            <person name="De Vega J."/>
        </authorList>
    </citation>
    <scope>NUCLEOTIDE SEQUENCE</scope>
</reference>
<protein>
    <submittedName>
        <fullName evidence="1">Uncharacterized protein</fullName>
    </submittedName>
</protein>